<dbReference type="InterPro" id="IPR046151">
    <property type="entry name" value="DUF6153"/>
</dbReference>
<accession>A0AAU1UFG4</accession>
<feature type="region of interest" description="Disordered" evidence="1">
    <location>
        <begin position="49"/>
        <end position="87"/>
    </location>
</feature>
<evidence type="ECO:0000256" key="1">
    <source>
        <dbReference type="SAM" id="MobiDB-lite"/>
    </source>
</evidence>
<feature type="compositionally biased region" description="Low complexity" evidence="1">
    <location>
        <begin position="49"/>
        <end position="68"/>
    </location>
</feature>
<protein>
    <submittedName>
        <fullName evidence="2">DUF6153 family protein</fullName>
    </submittedName>
</protein>
<dbReference type="Pfam" id="PF19650">
    <property type="entry name" value="DUF6153"/>
    <property type="match status" value="1"/>
</dbReference>
<dbReference type="AlphaFoldDB" id="A0AAU1UFG4"/>
<evidence type="ECO:0000313" key="2">
    <source>
        <dbReference type="EMBL" id="WTS16647.1"/>
    </source>
</evidence>
<organism evidence="2">
    <name type="scientific">Streptomyces sp. NBC_00119</name>
    <dbReference type="NCBI Taxonomy" id="2975659"/>
    <lineage>
        <taxon>Bacteria</taxon>
        <taxon>Bacillati</taxon>
        <taxon>Actinomycetota</taxon>
        <taxon>Actinomycetes</taxon>
        <taxon>Kitasatosporales</taxon>
        <taxon>Streptomycetaceae</taxon>
        <taxon>Streptomyces</taxon>
    </lineage>
</organism>
<proteinExistence type="predicted"/>
<sequence length="153" mass="14786">MTTRLGPPARPQLTLRLLGLLVGAVLLGLLGMHGLGPVPAGAHGEMHPAAASAMGADGAADAGDHAGPGQRGVKASDSDSCDHDGGGCGGHMAHADSVCASASVAGPPAVAPAMLPDVITCPARPDARTSSAGSGPDGGRAPPSLSELQLLRI</sequence>
<reference evidence="2" key="1">
    <citation type="submission" date="2022-10" db="EMBL/GenBank/DDBJ databases">
        <title>The complete genomes of actinobacterial strains from the NBC collection.</title>
        <authorList>
            <person name="Joergensen T.S."/>
            <person name="Alvarez Arevalo M."/>
            <person name="Sterndorff E.B."/>
            <person name="Faurdal D."/>
            <person name="Vuksanovic O."/>
            <person name="Mourched A.-S."/>
            <person name="Charusanti P."/>
            <person name="Shaw S."/>
            <person name="Blin K."/>
            <person name="Weber T."/>
        </authorList>
    </citation>
    <scope>NUCLEOTIDE SEQUENCE</scope>
    <source>
        <strain evidence="2">NBC_00119</strain>
    </source>
</reference>
<feature type="region of interest" description="Disordered" evidence="1">
    <location>
        <begin position="122"/>
        <end position="153"/>
    </location>
</feature>
<gene>
    <name evidence="2" type="ORF">OHU69_39685</name>
</gene>
<name>A0AAU1UFG4_9ACTN</name>
<dbReference type="EMBL" id="CP108195">
    <property type="protein sequence ID" value="WTS16647.1"/>
    <property type="molecule type" value="Genomic_DNA"/>
</dbReference>
<feature type="compositionally biased region" description="Basic and acidic residues" evidence="1">
    <location>
        <begin position="74"/>
        <end position="85"/>
    </location>
</feature>